<dbReference type="Gene3D" id="1.10.510.10">
    <property type="entry name" value="Transferase(Phosphotransferase) domain 1"/>
    <property type="match status" value="1"/>
</dbReference>
<comment type="caution">
    <text evidence="2">The sequence shown here is derived from an EMBL/GenBank/DDBJ whole genome shotgun (WGS) entry which is preliminary data.</text>
</comment>
<dbReference type="Proteomes" id="UP000324800">
    <property type="component" value="Unassembled WGS sequence"/>
</dbReference>
<dbReference type="GO" id="GO:0000221">
    <property type="term" value="C:vacuolar proton-transporting V-type ATPase, V1 domain"/>
    <property type="evidence" value="ECO:0007669"/>
    <property type="project" value="InterPro"/>
</dbReference>
<sequence length="605" mass="68901">MKQNYISLLQEHGFKVLAKLGKDETSQNLKAQNVLLHNPPGSDCVVLKISDYGLTKVNNLAQQQTQNNYLRTLLYKAPEVLIAKEEGNLVFDPKDNECNKIILKFKDKDDDQGRNNAIDAGITEVLINILESRELNLITYPLLESFHVITLGASETRIKIYQKKNPYSSLLRILQHQNNEIVLSSIYSICSLLRGGLYTTQQGLPHPHFEIINQIDGINKIFSLINNNPDKKVKDAAAICLGRLHRSKEIKDQNMKIQIISHLKSLLTDPDDWTKQESFIALGFLAKNSANSSEIVKDIDLNVIIENMKKPLQGNDKEQEEIQQKQEIQSFYLSTLLQNSKDNLILRKSAINAGLVQIYLSIFETWKLSQISRAFTDAFFELSIKNMSQVKDFLYPNWKPYPGLIRLLDHEEDLIITDSLASIHIILSDVQSSLPDNSPHPHFNIIASNDGIRKIFSVLKRKDINDFNQKFPFKCLNLILQCREIPDQQLKVDIITYLIETAINPSNSLNKYAFSTLSILAQNPAGSIESSSIQHPHLNEITSNDGIEKIISFIKRPDINKERRETGANCIIRLFHETEIQHSKSFNEIIKKNAQSEKSSLIIPR</sequence>
<dbReference type="GO" id="GO:0046961">
    <property type="term" value="F:proton-transporting ATPase activity, rotational mechanism"/>
    <property type="evidence" value="ECO:0007669"/>
    <property type="project" value="InterPro"/>
</dbReference>
<dbReference type="InterPro" id="IPR011989">
    <property type="entry name" value="ARM-like"/>
</dbReference>
<evidence type="ECO:0000313" key="2">
    <source>
        <dbReference type="EMBL" id="KAA6398122.1"/>
    </source>
</evidence>
<dbReference type="InterPro" id="IPR004908">
    <property type="entry name" value="ATPase_V1-cplx_hsu"/>
</dbReference>
<reference evidence="2 3" key="1">
    <citation type="submission" date="2019-03" db="EMBL/GenBank/DDBJ databases">
        <title>Single cell metagenomics reveals metabolic interactions within the superorganism composed of flagellate Streblomastix strix and complex community of Bacteroidetes bacteria on its surface.</title>
        <authorList>
            <person name="Treitli S.C."/>
            <person name="Kolisko M."/>
            <person name="Husnik F."/>
            <person name="Keeling P."/>
            <person name="Hampl V."/>
        </authorList>
    </citation>
    <scope>NUCLEOTIDE SEQUENCE [LARGE SCALE GENOMIC DNA]</scope>
    <source>
        <strain evidence="2">ST1C</strain>
    </source>
</reference>
<gene>
    <name evidence="2" type="ORF">EZS28_006351</name>
</gene>
<dbReference type="SUPFAM" id="SSF56112">
    <property type="entry name" value="Protein kinase-like (PK-like)"/>
    <property type="match status" value="1"/>
</dbReference>
<dbReference type="GO" id="GO:0004672">
    <property type="term" value="F:protein kinase activity"/>
    <property type="evidence" value="ECO:0007669"/>
    <property type="project" value="InterPro"/>
</dbReference>
<accession>A0A5J4WU66</accession>
<feature type="domain" description="Protein kinase" evidence="1">
    <location>
        <begin position="1"/>
        <end position="209"/>
    </location>
</feature>
<dbReference type="EMBL" id="SNRW01001030">
    <property type="protein sequence ID" value="KAA6398122.1"/>
    <property type="molecule type" value="Genomic_DNA"/>
</dbReference>
<dbReference type="Gene3D" id="1.25.10.10">
    <property type="entry name" value="Leucine-rich Repeat Variant"/>
    <property type="match status" value="2"/>
</dbReference>
<dbReference type="InterPro" id="IPR016024">
    <property type="entry name" value="ARM-type_fold"/>
</dbReference>
<dbReference type="AlphaFoldDB" id="A0A5J4WU66"/>
<dbReference type="GO" id="GO:0005524">
    <property type="term" value="F:ATP binding"/>
    <property type="evidence" value="ECO:0007669"/>
    <property type="project" value="InterPro"/>
</dbReference>
<proteinExistence type="predicted"/>
<dbReference type="PROSITE" id="PS50011">
    <property type="entry name" value="PROTEIN_KINASE_DOM"/>
    <property type="match status" value="1"/>
</dbReference>
<evidence type="ECO:0000313" key="3">
    <source>
        <dbReference type="Proteomes" id="UP000324800"/>
    </source>
</evidence>
<protein>
    <recommendedName>
        <fullName evidence="1">Protein kinase domain-containing protein</fullName>
    </recommendedName>
</protein>
<dbReference type="Pfam" id="PF03224">
    <property type="entry name" value="V-ATPase_H_N"/>
    <property type="match status" value="1"/>
</dbReference>
<organism evidence="2 3">
    <name type="scientific">Streblomastix strix</name>
    <dbReference type="NCBI Taxonomy" id="222440"/>
    <lineage>
        <taxon>Eukaryota</taxon>
        <taxon>Metamonada</taxon>
        <taxon>Preaxostyla</taxon>
        <taxon>Oxymonadida</taxon>
        <taxon>Streblomastigidae</taxon>
        <taxon>Streblomastix</taxon>
    </lineage>
</organism>
<dbReference type="SUPFAM" id="SSF48371">
    <property type="entry name" value="ARM repeat"/>
    <property type="match status" value="1"/>
</dbReference>
<name>A0A5J4WU66_9EUKA</name>
<dbReference type="InterPro" id="IPR011009">
    <property type="entry name" value="Kinase-like_dom_sf"/>
</dbReference>
<dbReference type="InterPro" id="IPR000719">
    <property type="entry name" value="Prot_kinase_dom"/>
</dbReference>
<evidence type="ECO:0000259" key="1">
    <source>
        <dbReference type="PROSITE" id="PS50011"/>
    </source>
</evidence>